<dbReference type="Gene3D" id="3.30.110.20">
    <property type="entry name" value="Alba-like domain"/>
    <property type="match status" value="1"/>
</dbReference>
<dbReference type="GO" id="GO:0003676">
    <property type="term" value="F:nucleic acid binding"/>
    <property type="evidence" value="ECO:0007669"/>
    <property type="project" value="InterPro"/>
</dbReference>
<dbReference type="RefSeq" id="XP_033365562.1">
    <property type="nucleotide sequence ID" value="XM_033509671.1"/>
</dbReference>
<sequence>MADIHECSKLKVNFPRKRNNPTVKRKKLLSSDYIIKKRQPFDTKKKRRNNDIYITNSTNFKAQLKRCEKHLNNSTSEVIIHGLGAAVQRACSLALQLKKNHYDSIELEVKTSTISIIDDFEPVNDNAGYEIINRKNSAVHIRVFRKFSLRTLKYQE</sequence>
<dbReference type="AlphaFoldDB" id="A0A6J3LJJ5"/>
<gene>
    <name evidence="12" type="primary">LOC117242756</name>
</gene>
<dbReference type="InterPro" id="IPR036882">
    <property type="entry name" value="Alba-like_dom_sf"/>
</dbReference>
<keyword evidence="4" id="KW-0963">Cytoplasm</keyword>
<dbReference type="Proteomes" id="UP000504631">
    <property type="component" value="Unplaced"/>
</dbReference>
<evidence type="ECO:0000256" key="4">
    <source>
        <dbReference type="ARBA" id="ARBA00022490"/>
    </source>
</evidence>
<keyword evidence="6" id="KW-0819">tRNA processing</keyword>
<keyword evidence="5" id="KW-0698">rRNA processing</keyword>
<evidence type="ECO:0000256" key="7">
    <source>
        <dbReference type="ARBA" id="ARBA00023242"/>
    </source>
</evidence>
<proteinExistence type="inferred from homology"/>
<dbReference type="PANTHER" id="PTHR15314:SF1">
    <property type="entry name" value="RIBONUCLEASE P PROTEIN SUBUNIT P20"/>
    <property type="match status" value="1"/>
</dbReference>
<comment type="subunit">
    <text evidence="9">Component of nuclear RNase P and RNase MRP complexes. RNase P consists of a catalytic RNA moiety and 10 different protein chains; POP1, POP4, POP5, POP7, RPP14, RPP21, RPP25, RPP30, RPP38 and RPP40. Within the RNase P complex, POP1, POP7 and RPP25 form the 'finger' subcomplex, POP5, RPP14, RPP40 and homodimeric RPP30 form the 'palm' subcomplex, and RPP21, POP4 and RPP38 form the 'wrist' subcomplex. All subunits of the RNase P complex interact with the catalytic RNA. Several subunits of RNase P are also part of the RNase MRP complex. RNase MRP consists of a catalytic RNA moiety and about 8 protein subunits; POP1, POP7, RPP25, RPP30, RPP38, RPP40 and possibly also POP4 and POP5. Interacts with SMN1. POP7 forms a heterodimer with RPP25 that binds to the P3 stem loop of the catalytic RNA.</text>
</comment>
<comment type="similarity">
    <text evidence="3">Belongs to the histone-like Alba family.</text>
</comment>
<evidence type="ECO:0000256" key="6">
    <source>
        <dbReference type="ARBA" id="ARBA00022694"/>
    </source>
</evidence>
<reference evidence="12" key="1">
    <citation type="submission" date="2025-08" db="UniProtKB">
        <authorList>
            <consortium name="RefSeq"/>
        </authorList>
    </citation>
    <scope>IDENTIFICATION</scope>
    <source>
        <tissue evidence="12">Muscle</tissue>
    </source>
</reference>
<dbReference type="GO" id="GO:0005655">
    <property type="term" value="C:nucleolar ribonuclease P complex"/>
    <property type="evidence" value="ECO:0007669"/>
    <property type="project" value="InterPro"/>
</dbReference>
<dbReference type="Pfam" id="PF12328">
    <property type="entry name" value="Rpp20"/>
    <property type="match status" value="1"/>
</dbReference>
<name>A0A6J3LJJ5_9HYME</name>
<dbReference type="InterPro" id="IPR014612">
    <property type="entry name" value="Pop7/Rpp20"/>
</dbReference>
<evidence type="ECO:0000256" key="1">
    <source>
        <dbReference type="ARBA" id="ARBA00004463"/>
    </source>
</evidence>
<comment type="subcellular location">
    <subcellularLocation>
        <location evidence="1">Cytoplasmic granule</location>
    </subcellularLocation>
    <subcellularLocation>
        <location evidence="2">Nucleus</location>
        <location evidence="2">Nucleolus</location>
    </subcellularLocation>
</comment>
<evidence type="ECO:0000256" key="8">
    <source>
        <dbReference type="ARBA" id="ARBA00053284"/>
    </source>
</evidence>
<evidence type="ECO:0000313" key="11">
    <source>
        <dbReference type="Proteomes" id="UP000504631"/>
    </source>
</evidence>
<comment type="function">
    <text evidence="8">Component of ribonuclease P, a ribonucleoprotein complex that generates mature tRNA molecules by cleaving their 5'-ends. Also a component of the MRP ribonuclease complex, which cleaves pre-rRNA sequences.</text>
</comment>
<evidence type="ECO:0000256" key="3">
    <source>
        <dbReference type="ARBA" id="ARBA00008018"/>
    </source>
</evidence>
<keyword evidence="7" id="KW-0539">Nucleus</keyword>
<accession>A0A6J3LJJ5</accession>
<dbReference type="FunFam" id="3.30.110.20:FF:000002">
    <property type="entry name" value="Ribonuclease P protein subunit p20"/>
    <property type="match status" value="1"/>
</dbReference>
<protein>
    <recommendedName>
        <fullName evidence="10">Ribonuclease P protein subunit p20</fullName>
    </recommendedName>
</protein>
<dbReference type="GO" id="GO:0000172">
    <property type="term" value="C:ribonuclease MRP complex"/>
    <property type="evidence" value="ECO:0007669"/>
    <property type="project" value="InterPro"/>
</dbReference>
<evidence type="ECO:0000256" key="2">
    <source>
        <dbReference type="ARBA" id="ARBA00004604"/>
    </source>
</evidence>
<dbReference type="SUPFAM" id="SSF82704">
    <property type="entry name" value="AlbA-like"/>
    <property type="match status" value="1"/>
</dbReference>
<dbReference type="KEGG" id="bvk:117242756"/>
<evidence type="ECO:0000256" key="5">
    <source>
        <dbReference type="ARBA" id="ARBA00022552"/>
    </source>
</evidence>
<dbReference type="PANTHER" id="PTHR15314">
    <property type="entry name" value="RIBONUCLEASE P PROTEIN SUBUNIT P20"/>
    <property type="match status" value="1"/>
</dbReference>
<dbReference type="GeneID" id="117242756"/>
<keyword evidence="11" id="KW-1185">Reference proteome</keyword>
<evidence type="ECO:0000313" key="12">
    <source>
        <dbReference type="RefSeq" id="XP_033365562.1"/>
    </source>
</evidence>
<evidence type="ECO:0000256" key="10">
    <source>
        <dbReference type="ARBA" id="ARBA00068472"/>
    </source>
</evidence>
<dbReference type="GO" id="GO:0001682">
    <property type="term" value="P:tRNA 5'-leader removal"/>
    <property type="evidence" value="ECO:0007669"/>
    <property type="project" value="InterPro"/>
</dbReference>
<organism evidence="11 12">
    <name type="scientific">Bombus vosnesenskii</name>
    <dbReference type="NCBI Taxonomy" id="207650"/>
    <lineage>
        <taxon>Eukaryota</taxon>
        <taxon>Metazoa</taxon>
        <taxon>Ecdysozoa</taxon>
        <taxon>Arthropoda</taxon>
        <taxon>Hexapoda</taxon>
        <taxon>Insecta</taxon>
        <taxon>Pterygota</taxon>
        <taxon>Neoptera</taxon>
        <taxon>Endopterygota</taxon>
        <taxon>Hymenoptera</taxon>
        <taxon>Apocrita</taxon>
        <taxon>Aculeata</taxon>
        <taxon>Apoidea</taxon>
        <taxon>Anthophila</taxon>
        <taxon>Apidae</taxon>
        <taxon>Bombus</taxon>
        <taxon>Pyrobombus</taxon>
    </lineage>
</organism>
<dbReference type="GO" id="GO:0006364">
    <property type="term" value="P:rRNA processing"/>
    <property type="evidence" value="ECO:0007669"/>
    <property type="project" value="UniProtKB-KW"/>
</dbReference>
<evidence type="ECO:0000256" key="9">
    <source>
        <dbReference type="ARBA" id="ARBA00064615"/>
    </source>
</evidence>